<dbReference type="Proteomes" id="UP000831796">
    <property type="component" value="Chromosome"/>
</dbReference>
<keyword evidence="3" id="KW-1185">Reference proteome</keyword>
<feature type="signal peptide" evidence="1">
    <location>
        <begin position="1"/>
        <end position="27"/>
    </location>
</feature>
<protein>
    <submittedName>
        <fullName evidence="2">Uncharacterized protein</fullName>
    </submittedName>
</protein>
<dbReference type="EMBL" id="CP095046">
    <property type="protein sequence ID" value="UOQ71384.1"/>
    <property type="molecule type" value="Genomic_DNA"/>
</dbReference>
<accession>A0A8T9Q1M6</accession>
<feature type="chain" id="PRO_5035755902" evidence="1">
    <location>
        <begin position="28"/>
        <end position="198"/>
    </location>
</feature>
<evidence type="ECO:0000256" key="1">
    <source>
        <dbReference type="SAM" id="SignalP"/>
    </source>
</evidence>
<dbReference type="RefSeq" id="WP_244674791.1">
    <property type="nucleotide sequence ID" value="NZ_CP095046.1"/>
</dbReference>
<reference evidence="2" key="1">
    <citation type="submission" date="2022-04" db="EMBL/GenBank/DDBJ databases">
        <title>Hymenobacter sp. isolated from the air.</title>
        <authorList>
            <person name="Won M."/>
            <person name="Lee C.-M."/>
            <person name="Woen H.-Y."/>
            <person name="Kwon S.-W."/>
        </authorList>
    </citation>
    <scope>NUCLEOTIDE SEQUENCE</scope>
    <source>
        <strain evidence="2">5116S-3</strain>
    </source>
</reference>
<gene>
    <name evidence="2" type="ORF">MUN79_22595</name>
</gene>
<proteinExistence type="predicted"/>
<sequence length="198" mass="21543">MHTRLLTYSLRLAPVLLFACQSSPASAPVAEAPVVEVQQAVASPKPVVPSVAPVEEEPEGISADSANAGYATYFVVVADTSRSYPALRSRMLGLSQQLTLSIDTMGRYFNVEKNRIIVPENDEDEMYAGEYYPRRFPSHSLSLEYLSQYKDQAGPHTLALVTGIYEQEATADSALAALGKAPGKPFKIKSNIYVGCMH</sequence>
<evidence type="ECO:0000313" key="3">
    <source>
        <dbReference type="Proteomes" id="UP000831796"/>
    </source>
</evidence>
<name>A0A8T9Q1M6_9BACT</name>
<dbReference type="AlphaFoldDB" id="A0A8T9Q1M6"/>
<keyword evidence="1" id="KW-0732">Signal</keyword>
<organism evidence="2 3">
    <name type="scientific">Hymenobacter cellulosilyticus</name>
    <dbReference type="NCBI Taxonomy" id="2932248"/>
    <lineage>
        <taxon>Bacteria</taxon>
        <taxon>Pseudomonadati</taxon>
        <taxon>Bacteroidota</taxon>
        <taxon>Cytophagia</taxon>
        <taxon>Cytophagales</taxon>
        <taxon>Hymenobacteraceae</taxon>
        <taxon>Hymenobacter</taxon>
    </lineage>
</organism>
<evidence type="ECO:0000313" key="2">
    <source>
        <dbReference type="EMBL" id="UOQ71384.1"/>
    </source>
</evidence>
<dbReference type="KEGG" id="hcu:MUN79_22595"/>